<reference evidence="3 4" key="1">
    <citation type="submission" date="2019-10" db="EMBL/GenBank/DDBJ databases">
        <authorList>
            <person name="Palmer J.M."/>
        </authorList>
    </citation>
    <scope>NUCLEOTIDE SEQUENCE [LARGE SCALE GENOMIC DNA]</scope>
    <source>
        <strain evidence="3 4">TWF506</strain>
    </source>
</reference>
<evidence type="ECO:0000256" key="1">
    <source>
        <dbReference type="SAM" id="MobiDB-lite"/>
    </source>
</evidence>
<evidence type="ECO:0000256" key="2">
    <source>
        <dbReference type="SAM" id="Phobius"/>
    </source>
</evidence>
<feature type="transmembrane region" description="Helical" evidence="2">
    <location>
        <begin position="264"/>
        <end position="286"/>
    </location>
</feature>
<feature type="region of interest" description="Disordered" evidence="1">
    <location>
        <begin position="21"/>
        <end position="68"/>
    </location>
</feature>
<feature type="compositionally biased region" description="Low complexity" evidence="1">
    <location>
        <begin position="145"/>
        <end position="159"/>
    </location>
</feature>
<dbReference type="AlphaFoldDB" id="A0AAN8N252"/>
<protein>
    <recommendedName>
        <fullName evidence="5">Transmembrane protein</fullName>
    </recommendedName>
</protein>
<keyword evidence="2" id="KW-1133">Transmembrane helix</keyword>
<name>A0AAN8N252_9PEZI</name>
<evidence type="ECO:0000313" key="4">
    <source>
        <dbReference type="Proteomes" id="UP001307849"/>
    </source>
</evidence>
<gene>
    <name evidence="3" type="ORF">TWF506_004705</name>
</gene>
<feature type="transmembrane region" description="Helical" evidence="2">
    <location>
        <begin position="215"/>
        <end position="234"/>
    </location>
</feature>
<keyword evidence="2" id="KW-0472">Membrane</keyword>
<keyword evidence="4" id="KW-1185">Reference proteome</keyword>
<feature type="region of interest" description="Disordered" evidence="1">
    <location>
        <begin position="127"/>
        <end position="159"/>
    </location>
</feature>
<feature type="compositionally biased region" description="Polar residues" evidence="1">
    <location>
        <begin position="89"/>
        <end position="102"/>
    </location>
</feature>
<proteinExistence type="predicted"/>
<comment type="caution">
    <text evidence="3">The sequence shown here is derived from an EMBL/GenBank/DDBJ whole genome shotgun (WGS) entry which is preliminary data.</text>
</comment>
<feature type="transmembrane region" description="Helical" evidence="2">
    <location>
        <begin position="366"/>
        <end position="385"/>
    </location>
</feature>
<keyword evidence="2" id="KW-0812">Transmembrane</keyword>
<feature type="transmembrane region" description="Helical" evidence="2">
    <location>
        <begin position="322"/>
        <end position="346"/>
    </location>
</feature>
<feature type="region of interest" description="Disordered" evidence="1">
    <location>
        <begin position="89"/>
        <end position="113"/>
    </location>
</feature>
<organism evidence="3 4">
    <name type="scientific">Arthrobotrys conoides</name>
    <dbReference type="NCBI Taxonomy" id="74498"/>
    <lineage>
        <taxon>Eukaryota</taxon>
        <taxon>Fungi</taxon>
        <taxon>Dikarya</taxon>
        <taxon>Ascomycota</taxon>
        <taxon>Pezizomycotina</taxon>
        <taxon>Orbiliomycetes</taxon>
        <taxon>Orbiliales</taxon>
        <taxon>Orbiliaceae</taxon>
        <taxon>Arthrobotrys</taxon>
    </lineage>
</organism>
<accession>A0AAN8N252</accession>
<dbReference type="Proteomes" id="UP001307849">
    <property type="component" value="Unassembled WGS sequence"/>
</dbReference>
<evidence type="ECO:0000313" key="3">
    <source>
        <dbReference type="EMBL" id="KAK6497232.1"/>
    </source>
</evidence>
<dbReference type="EMBL" id="JAVHJM010000015">
    <property type="protein sequence ID" value="KAK6497232.1"/>
    <property type="molecule type" value="Genomic_DNA"/>
</dbReference>
<sequence length="410" mass="46325">MSRRRNWRTVSLPSLSCVLETEHQTNTDTGSSSSSSIIGPTEETYPLPYPGRRVRSEGSPTPPQSISNVSFEAISDTLDDKPARSIYASQTADGAPESLSSETKTRPRHFPSLMSHSHFRNYESRAFVSRTGRSAPRARPASTLRGSRPSRPPQSQMSNQIMEEALNRLKHRDEEKQIGLSISESEIFHDFGEHWPFLKGINSEWSLDRLRPIRALHGLIRCWYGYLILILRHFPGSLAPQRLAYRFYYDPEFVVDGLQLLSGLWTILTAMGLVILIFAYAFYGAIAVGPPGHKKVVWQHKNHLDTDTSWIEKKYPEIQPFFWYYLTLVSSLLGTITVFIVLMRHIHGFSSIATEGDRRARCSLRVIPFAFMLNVGAFFTAINFMERLFSKAARNGVIVGYAGEYIGGSG</sequence>
<evidence type="ECO:0008006" key="5">
    <source>
        <dbReference type="Google" id="ProtNLM"/>
    </source>
</evidence>